<keyword evidence="2 7" id="KW-0689">Ribosomal protein</keyword>
<sequence length="95" mass="10588">MSRKYEGLIVLTTKNQEGSMDDLVSAVAKDMESSGAKVENINNMGRREFANTPRKITGAHYVTYTISGEPDCISKIQEKLALNESVYLNQFNRVA</sequence>
<dbReference type="Gene3D" id="3.30.70.60">
    <property type="match status" value="1"/>
</dbReference>
<dbReference type="CDD" id="cd00473">
    <property type="entry name" value="bS6"/>
    <property type="match status" value="1"/>
</dbReference>
<evidence type="ECO:0000256" key="3">
    <source>
        <dbReference type="ARBA" id="ARBA00023274"/>
    </source>
</evidence>
<dbReference type="Proteomes" id="UP001597375">
    <property type="component" value="Unassembled WGS sequence"/>
</dbReference>
<name>A0ABW5DBL4_9BACT</name>
<keyword evidence="3" id="KW-0687">Ribonucleoprotein</keyword>
<protein>
    <recommendedName>
        <fullName evidence="5">Small ribosomal subunit protein bS6</fullName>
    </recommendedName>
    <alternativeName>
        <fullName evidence="6">30S ribosomal protein S6</fullName>
    </alternativeName>
</protein>
<dbReference type="GO" id="GO:0005840">
    <property type="term" value="C:ribosome"/>
    <property type="evidence" value="ECO:0007669"/>
    <property type="project" value="UniProtKB-KW"/>
</dbReference>
<comment type="function">
    <text evidence="4">Binds together with bS18 to 16S ribosomal RNA.</text>
</comment>
<evidence type="ECO:0000256" key="2">
    <source>
        <dbReference type="ARBA" id="ARBA00022980"/>
    </source>
</evidence>
<accession>A0ABW5DBL4</accession>
<dbReference type="InterPro" id="IPR000529">
    <property type="entry name" value="Ribosomal_bS6"/>
</dbReference>
<evidence type="ECO:0000256" key="1">
    <source>
        <dbReference type="ARBA" id="ARBA00009512"/>
    </source>
</evidence>
<dbReference type="InterPro" id="IPR014717">
    <property type="entry name" value="Transl_elong_EF1B/ribsomal_bS6"/>
</dbReference>
<comment type="similarity">
    <text evidence="1">Belongs to the bacterial ribosomal protein bS6 family.</text>
</comment>
<dbReference type="SUPFAM" id="SSF54995">
    <property type="entry name" value="Ribosomal protein S6"/>
    <property type="match status" value="1"/>
</dbReference>
<dbReference type="RefSeq" id="WP_386821359.1">
    <property type="nucleotide sequence ID" value="NZ_JBHUIT010000034.1"/>
</dbReference>
<dbReference type="Pfam" id="PF01250">
    <property type="entry name" value="Ribosomal_S6"/>
    <property type="match status" value="1"/>
</dbReference>
<proteinExistence type="inferred from homology"/>
<evidence type="ECO:0000313" key="8">
    <source>
        <dbReference type="Proteomes" id="UP001597375"/>
    </source>
</evidence>
<dbReference type="InterPro" id="IPR020814">
    <property type="entry name" value="Ribosomal_S6_plastid/chlpt"/>
</dbReference>
<evidence type="ECO:0000256" key="4">
    <source>
        <dbReference type="ARBA" id="ARBA00035104"/>
    </source>
</evidence>
<gene>
    <name evidence="7" type="ORF">ACFSSA_14805</name>
</gene>
<evidence type="ECO:0000256" key="6">
    <source>
        <dbReference type="ARBA" id="ARBA00035520"/>
    </source>
</evidence>
<comment type="caution">
    <text evidence="7">The sequence shown here is derived from an EMBL/GenBank/DDBJ whole genome shotgun (WGS) entry which is preliminary data.</text>
</comment>
<dbReference type="EMBL" id="JBHUIT010000034">
    <property type="protein sequence ID" value="MFD2257949.1"/>
    <property type="molecule type" value="Genomic_DNA"/>
</dbReference>
<evidence type="ECO:0000256" key="5">
    <source>
        <dbReference type="ARBA" id="ARBA00035294"/>
    </source>
</evidence>
<organism evidence="7 8">
    <name type="scientific">Luteolibacter algae</name>
    <dbReference type="NCBI Taxonomy" id="454151"/>
    <lineage>
        <taxon>Bacteria</taxon>
        <taxon>Pseudomonadati</taxon>
        <taxon>Verrucomicrobiota</taxon>
        <taxon>Verrucomicrobiia</taxon>
        <taxon>Verrucomicrobiales</taxon>
        <taxon>Verrucomicrobiaceae</taxon>
        <taxon>Luteolibacter</taxon>
    </lineage>
</organism>
<keyword evidence="8" id="KW-1185">Reference proteome</keyword>
<evidence type="ECO:0000313" key="7">
    <source>
        <dbReference type="EMBL" id="MFD2257949.1"/>
    </source>
</evidence>
<reference evidence="8" key="1">
    <citation type="journal article" date="2019" name="Int. J. Syst. Evol. Microbiol.">
        <title>The Global Catalogue of Microorganisms (GCM) 10K type strain sequencing project: providing services to taxonomists for standard genome sequencing and annotation.</title>
        <authorList>
            <consortium name="The Broad Institute Genomics Platform"/>
            <consortium name="The Broad Institute Genome Sequencing Center for Infectious Disease"/>
            <person name="Wu L."/>
            <person name="Ma J."/>
        </authorList>
    </citation>
    <scope>NUCLEOTIDE SEQUENCE [LARGE SCALE GENOMIC DNA]</scope>
    <source>
        <strain evidence="8">CGMCC 4.7106</strain>
    </source>
</reference>
<dbReference type="InterPro" id="IPR035980">
    <property type="entry name" value="Ribosomal_bS6_sf"/>
</dbReference>